<keyword evidence="3" id="KW-0853">WD repeat</keyword>
<accession>A0AAD1ZZK7</accession>
<evidence type="ECO:0000313" key="7">
    <source>
        <dbReference type="EMBL" id="CAI9778503.1"/>
    </source>
</evidence>
<dbReference type="Proteomes" id="UP000834106">
    <property type="component" value="Chromosome 16"/>
</dbReference>
<protein>
    <recommendedName>
        <fullName evidence="6">U3 small nucleolar RNA-associated protein 15 C-terminal domain-containing protein</fullName>
    </recommendedName>
</protein>
<comment type="subcellular location">
    <subcellularLocation>
        <location evidence="1">Nucleus</location>
    </subcellularLocation>
</comment>
<sequence>MRFPNPLLSVGFSPDCSTRVIGTSNGTFYIGRRKVNLESDDTGDVVEFGAVEVEPERRVLRPTYFRYFHRGQNTKPLEGDYLIKRPRKLKFAEHDKFLKKYRHKEALVVALSGKNPENLLAVMEELVARKKLLKCVSSLDKEELRLLLGFLQKYCPMPRYAGFLMRLADKVVEMRADDIKSFDQLRGNIRNLKLLQRDELYTVSLNYSGGLYLGYMKRNPTSNIFLLPQILHISSRKAKAIHILLCRGASDFIISFVLSSELSIESSAFSKEITDVQCPVPCAACEELLNLSSEHWPSELHPIDSYKNFF</sequence>
<keyword evidence="5" id="KW-0539">Nucleus</keyword>
<dbReference type="GO" id="GO:0006364">
    <property type="term" value="P:rRNA processing"/>
    <property type="evidence" value="ECO:0007669"/>
    <property type="project" value="UniProtKB-KW"/>
</dbReference>
<organism evidence="7 8">
    <name type="scientific">Fraxinus pennsylvanica</name>
    <dbReference type="NCBI Taxonomy" id="56036"/>
    <lineage>
        <taxon>Eukaryota</taxon>
        <taxon>Viridiplantae</taxon>
        <taxon>Streptophyta</taxon>
        <taxon>Embryophyta</taxon>
        <taxon>Tracheophyta</taxon>
        <taxon>Spermatophyta</taxon>
        <taxon>Magnoliopsida</taxon>
        <taxon>eudicotyledons</taxon>
        <taxon>Gunneridae</taxon>
        <taxon>Pentapetalae</taxon>
        <taxon>asterids</taxon>
        <taxon>lamiids</taxon>
        <taxon>Lamiales</taxon>
        <taxon>Oleaceae</taxon>
        <taxon>Oleeae</taxon>
        <taxon>Fraxinus</taxon>
    </lineage>
</organism>
<dbReference type="EMBL" id="OU503051">
    <property type="protein sequence ID" value="CAI9778503.1"/>
    <property type="molecule type" value="Genomic_DNA"/>
</dbReference>
<dbReference type="PANTHER" id="PTHR19924">
    <property type="entry name" value="UTP15 U3 SMALL NUCLEOLAR RNA-ASSOCIATED PROTEIN 15 FAMILY MEMBER"/>
    <property type="match status" value="1"/>
</dbReference>
<keyword evidence="2" id="KW-0698">rRNA processing</keyword>
<dbReference type="GO" id="GO:0045943">
    <property type="term" value="P:positive regulation of transcription by RNA polymerase I"/>
    <property type="evidence" value="ECO:0007669"/>
    <property type="project" value="TreeGrafter"/>
</dbReference>
<evidence type="ECO:0000256" key="5">
    <source>
        <dbReference type="ARBA" id="ARBA00023242"/>
    </source>
</evidence>
<gene>
    <name evidence="7" type="ORF">FPE_LOCUS25933</name>
</gene>
<dbReference type="InterPro" id="IPR018983">
    <property type="entry name" value="U3_snoRNA-assocProt_15_C"/>
</dbReference>
<evidence type="ECO:0000256" key="4">
    <source>
        <dbReference type="ARBA" id="ARBA00022737"/>
    </source>
</evidence>
<dbReference type="PANTHER" id="PTHR19924:SF26">
    <property type="entry name" value="U3 SMALL NUCLEOLAR RNA-ASSOCIATED PROTEIN 15 HOMOLOG"/>
    <property type="match status" value="1"/>
</dbReference>
<evidence type="ECO:0000256" key="2">
    <source>
        <dbReference type="ARBA" id="ARBA00022552"/>
    </source>
</evidence>
<feature type="domain" description="U3 small nucleolar RNA-associated protein 15 C-terminal" evidence="6">
    <location>
        <begin position="75"/>
        <end position="197"/>
    </location>
</feature>
<keyword evidence="8" id="KW-1185">Reference proteome</keyword>
<proteinExistence type="predicted"/>
<dbReference type="AlphaFoldDB" id="A0AAD1ZZK7"/>
<evidence type="ECO:0000259" key="6">
    <source>
        <dbReference type="Pfam" id="PF09384"/>
    </source>
</evidence>
<evidence type="ECO:0000256" key="3">
    <source>
        <dbReference type="ARBA" id="ARBA00022574"/>
    </source>
</evidence>
<reference evidence="7" key="1">
    <citation type="submission" date="2023-05" db="EMBL/GenBank/DDBJ databases">
        <authorList>
            <person name="Huff M."/>
        </authorList>
    </citation>
    <scope>NUCLEOTIDE SEQUENCE</scope>
</reference>
<keyword evidence="4" id="KW-0677">Repeat</keyword>
<evidence type="ECO:0000313" key="8">
    <source>
        <dbReference type="Proteomes" id="UP000834106"/>
    </source>
</evidence>
<dbReference type="Pfam" id="PF09384">
    <property type="entry name" value="UTP15_C"/>
    <property type="match status" value="1"/>
</dbReference>
<dbReference type="GO" id="GO:0005730">
    <property type="term" value="C:nucleolus"/>
    <property type="evidence" value="ECO:0007669"/>
    <property type="project" value="InterPro"/>
</dbReference>
<evidence type="ECO:0000256" key="1">
    <source>
        <dbReference type="ARBA" id="ARBA00004123"/>
    </source>
</evidence>
<name>A0AAD1ZZK7_9LAMI</name>